<evidence type="ECO:0000313" key="9">
    <source>
        <dbReference type="Proteomes" id="UP000288805"/>
    </source>
</evidence>
<organism evidence="8 9">
    <name type="scientific">Vitis vinifera</name>
    <name type="common">Grape</name>
    <dbReference type="NCBI Taxonomy" id="29760"/>
    <lineage>
        <taxon>Eukaryota</taxon>
        <taxon>Viridiplantae</taxon>
        <taxon>Streptophyta</taxon>
        <taxon>Embryophyta</taxon>
        <taxon>Tracheophyta</taxon>
        <taxon>Spermatophyta</taxon>
        <taxon>Magnoliopsida</taxon>
        <taxon>eudicotyledons</taxon>
        <taxon>Gunneridae</taxon>
        <taxon>Pentapetalae</taxon>
        <taxon>rosids</taxon>
        <taxon>Vitales</taxon>
        <taxon>Vitaceae</taxon>
        <taxon>Viteae</taxon>
        <taxon>Vitis</taxon>
    </lineage>
</organism>
<feature type="compositionally biased region" description="Polar residues" evidence="6">
    <location>
        <begin position="143"/>
        <end position="152"/>
    </location>
</feature>
<feature type="region of interest" description="Disordered" evidence="6">
    <location>
        <begin position="359"/>
        <end position="516"/>
    </location>
</feature>
<feature type="domain" description="TPX2 C-terminal" evidence="7">
    <location>
        <begin position="303"/>
        <end position="374"/>
    </location>
</feature>
<evidence type="ECO:0000256" key="5">
    <source>
        <dbReference type="ARBA" id="ARBA00023212"/>
    </source>
</evidence>
<evidence type="ECO:0000256" key="3">
    <source>
        <dbReference type="ARBA" id="ARBA00022490"/>
    </source>
</evidence>
<feature type="region of interest" description="Disordered" evidence="6">
    <location>
        <begin position="139"/>
        <end position="173"/>
    </location>
</feature>
<evidence type="ECO:0000256" key="6">
    <source>
        <dbReference type="SAM" id="MobiDB-lite"/>
    </source>
</evidence>
<keyword evidence="3" id="KW-0963">Cytoplasm</keyword>
<keyword evidence="5" id="KW-0206">Cytoskeleton</keyword>
<comment type="similarity">
    <text evidence="2">Belongs to the TPX2 family.</text>
</comment>
<dbReference type="InterPro" id="IPR044833">
    <property type="entry name" value="WDL5/6"/>
</dbReference>
<proteinExistence type="inferred from homology"/>
<name>A0A438C0M8_VITVI</name>
<evidence type="ECO:0000256" key="4">
    <source>
        <dbReference type="ARBA" id="ARBA00022701"/>
    </source>
</evidence>
<comment type="caution">
    <text evidence="8">The sequence shown here is derived from an EMBL/GenBank/DDBJ whole genome shotgun (WGS) entry which is preliminary data.</text>
</comment>
<dbReference type="PANTHER" id="PTHR31358:SF29">
    <property type="entry name" value="PROTEIN WVD2-LIKE 5-RELATED"/>
    <property type="match status" value="1"/>
</dbReference>
<dbReference type="Pfam" id="PF06886">
    <property type="entry name" value="TPX2"/>
    <property type="match status" value="1"/>
</dbReference>
<dbReference type="Proteomes" id="UP000288805">
    <property type="component" value="Unassembled WGS sequence"/>
</dbReference>
<dbReference type="AlphaFoldDB" id="A0A438C0M8"/>
<evidence type="ECO:0000256" key="2">
    <source>
        <dbReference type="ARBA" id="ARBA00005885"/>
    </source>
</evidence>
<evidence type="ECO:0000313" key="8">
    <source>
        <dbReference type="EMBL" id="RVW16782.1"/>
    </source>
</evidence>
<feature type="compositionally biased region" description="Polar residues" evidence="6">
    <location>
        <begin position="418"/>
        <end position="427"/>
    </location>
</feature>
<dbReference type="GO" id="GO:0005874">
    <property type="term" value="C:microtubule"/>
    <property type="evidence" value="ECO:0007669"/>
    <property type="project" value="UniProtKB-KW"/>
</dbReference>
<dbReference type="GO" id="GO:0008017">
    <property type="term" value="F:microtubule binding"/>
    <property type="evidence" value="ECO:0007669"/>
    <property type="project" value="InterPro"/>
</dbReference>
<accession>A0A438C0M8</accession>
<dbReference type="OrthoDB" id="1939285at2759"/>
<keyword evidence="4" id="KW-0493">Microtubule</keyword>
<reference evidence="8 9" key="1">
    <citation type="journal article" date="2018" name="PLoS Genet.">
        <title>Population sequencing reveals clonal diversity and ancestral inbreeding in the grapevine cultivar Chardonnay.</title>
        <authorList>
            <person name="Roach M.J."/>
            <person name="Johnson D.L."/>
            <person name="Bohlmann J."/>
            <person name="van Vuuren H.J."/>
            <person name="Jones S.J."/>
            <person name="Pretorius I.S."/>
            <person name="Schmidt S.A."/>
            <person name="Borneman A.R."/>
        </authorList>
    </citation>
    <scope>NUCLEOTIDE SEQUENCE [LARGE SCALE GENOMIC DNA]</scope>
    <source>
        <strain evidence="9">cv. Chardonnay</strain>
        <tissue evidence="8">Leaf</tissue>
    </source>
</reference>
<comment type="subcellular location">
    <subcellularLocation>
        <location evidence="1">Cytoplasm</location>
        <location evidence="1">Cytoskeleton</location>
    </subcellularLocation>
</comment>
<dbReference type="PANTHER" id="PTHR31358">
    <property type="entry name" value="PROTEIN WVD2-LIKE 4"/>
    <property type="match status" value="1"/>
</dbReference>
<evidence type="ECO:0000259" key="7">
    <source>
        <dbReference type="Pfam" id="PF06886"/>
    </source>
</evidence>
<gene>
    <name evidence="8" type="primary">WDL5_4</name>
    <name evidence="8" type="ORF">CK203_076400</name>
</gene>
<evidence type="ECO:0000256" key="1">
    <source>
        <dbReference type="ARBA" id="ARBA00004245"/>
    </source>
</evidence>
<protein>
    <submittedName>
        <fullName evidence="8">Protein WVD2-like 5</fullName>
    </submittedName>
</protein>
<feature type="compositionally biased region" description="Basic and acidic residues" evidence="6">
    <location>
        <begin position="156"/>
        <end position="173"/>
    </location>
</feature>
<dbReference type="EMBL" id="QGNW01002585">
    <property type="protein sequence ID" value="RVW16782.1"/>
    <property type="molecule type" value="Genomic_DNA"/>
</dbReference>
<feature type="compositionally biased region" description="Basic and acidic residues" evidence="6">
    <location>
        <begin position="483"/>
        <end position="492"/>
    </location>
</feature>
<feature type="compositionally biased region" description="Polar residues" evidence="6">
    <location>
        <begin position="447"/>
        <end position="461"/>
    </location>
</feature>
<sequence>MPENSCFLVKVLEAWRTGIWCLLTMAYFGGILWEPFLCGQLLYQFHFGTGNISVLDIGNSMVDVEMSHQNEVPNSDAEGFFMRKVNGILNGPMENEAPDGSTKIISELGESETLESLAQKAGDGSNLLADGSVSIVSKESRVEGTNNTNLSRKGQGKTDAEKLSNNKSTERNNKYGKHLDAISAVSNGSVALKQPLALATNQRSSDERQIAEGISNIDSSRDAMLAAEPSTTKLSLQSKKSYMVPPPMSMKELQGHKEQTKHLKPVKQGSPAKVEETAHSASLSPEEGDAKPQRTGHLPAYGFSFKCDERAEKRKEFYLKLEEKTHAKEVERTNRQAKSKETQEAEIKMLRKSLNFKATPMPSFYHEPTPKVELKKMPPTKAKSPKLSCQKNPPMAVTEENSSQSTRLGRLSLDEKTTQNGPTKRSSPQQLKKPLRKSLPKLPSQKTTLASGTENTTSLAQHQEHHKVEQEAGQTCEPAKSQAHVDTESAEEKEQEQEQEQEQASFVELKTEPTAC</sequence>
<feature type="region of interest" description="Disordered" evidence="6">
    <location>
        <begin position="256"/>
        <end position="295"/>
    </location>
</feature>
<dbReference type="InterPro" id="IPR027329">
    <property type="entry name" value="TPX2_C"/>
</dbReference>